<evidence type="ECO:0000256" key="10">
    <source>
        <dbReference type="ARBA" id="ARBA00072760"/>
    </source>
</evidence>
<keyword evidence="4" id="KW-0805">Transcription regulation</keyword>
<dbReference type="EMBL" id="KB740914">
    <property type="protein sequence ID" value="ENN78392.1"/>
    <property type="molecule type" value="Genomic_DNA"/>
</dbReference>
<evidence type="ECO:0000256" key="2">
    <source>
        <dbReference type="ARBA" id="ARBA00022491"/>
    </source>
</evidence>
<dbReference type="PANTHER" id="PTHR10252:SF5">
    <property type="entry name" value="DR1-ASSOCIATED COREPRESSOR"/>
    <property type="match status" value="1"/>
</dbReference>
<evidence type="ECO:0000256" key="7">
    <source>
        <dbReference type="ARBA" id="ARBA00023242"/>
    </source>
</evidence>
<dbReference type="OrthoDB" id="653904at2759"/>
<comment type="similarity">
    <text evidence="8">Belongs to the NC2 alpha/DRAP1 family.</text>
</comment>
<evidence type="ECO:0000256" key="9">
    <source>
        <dbReference type="ARBA" id="ARBA00066085"/>
    </source>
</evidence>
<dbReference type="InterPro" id="IPR009072">
    <property type="entry name" value="Histone-fold"/>
</dbReference>
<dbReference type="Gene3D" id="1.10.20.10">
    <property type="entry name" value="Histone, subunit A"/>
    <property type="match status" value="1"/>
</dbReference>
<dbReference type="OMA" id="CIDEDYD"/>
<dbReference type="CDD" id="cd22906">
    <property type="entry name" value="HFD_DRAP1"/>
    <property type="match status" value="1"/>
</dbReference>
<evidence type="ECO:0000256" key="1">
    <source>
        <dbReference type="ARBA" id="ARBA00004123"/>
    </source>
</evidence>
<feature type="region of interest" description="Disordered" evidence="13">
    <location>
        <begin position="264"/>
        <end position="287"/>
    </location>
</feature>
<keyword evidence="6" id="KW-0804">Transcription</keyword>
<name>N6UIB4_DENPD</name>
<dbReference type="InterPro" id="IPR003958">
    <property type="entry name" value="CBFA_NFYB_domain"/>
</dbReference>
<evidence type="ECO:0000259" key="14">
    <source>
        <dbReference type="Pfam" id="PF00808"/>
    </source>
</evidence>
<accession>N6UIB4</accession>
<dbReference type="FunFam" id="1.10.20.10:FF:000032">
    <property type="entry name" value="dr1-associated corepressor isoform X1"/>
    <property type="match status" value="1"/>
</dbReference>
<evidence type="ECO:0000256" key="4">
    <source>
        <dbReference type="ARBA" id="ARBA00023015"/>
    </source>
</evidence>
<dbReference type="GO" id="GO:0016251">
    <property type="term" value="F:RNA polymerase II general transcription initiation factor activity"/>
    <property type="evidence" value="ECO:0007669"/>
    <property type="project" value="TreeGrafter"/>
</dbReference>
<feature type="non-terminal residue" evidence="15">
    <location>
        <position position="1"/>
    </location>
</feature>
<evidence type="ECO:0000256" key="3">
    <source>
        <dbReference type="ARBA" id="ARBA00022553"/>
    </source>
</evidence>
<dbReference type="AlphaFoldDB" id="N6UIB4"/>
<evidence type="ECO:0000256" key="5">
    <source>
        <dbReference type="ARBA" id="ARBA00023125"/>
    </source>
</evidence>
<dbReference type="InterPro" id="IPR050568">
    <property type="entry name" value="Transcr_DNA_Rep_Reg"/>
</dbReference>
<proteinExistence type="inferred from homology"/>
<dbReference type="GO" id="GO:0000122">
    <property type="term" value="P:negative regulation of transcription by RNA polymerase II"/>
    <property type="evidence" value="ECO:0007669"/>
    <property type="project" value="UniProtKB-ARBA"/>
</dbReference>
<feature type="region of interest" description="Disordered" evidence="13">
    <location>
        <begin position="141"/>
        <end position="195"/>
    </location>
</feature>
<feature type="compositionally biased region" description="Low complexity" evidence="13">
    <location>
        <begin position="169"/>
        <end position="188"/>
    </location>
</feature>
<sequence>NGSHCRKSIERLQDFFSFLKYGKIVSSKRKAMPSKKKKYNARFPAGRIKKIMQTDEEVGKVAQAVPVIPKALEMFIESLLKKSAHITKNRSAKTLTPSHMKQCILSESRFDFLKDLVKNIPDASVQEDNENNALADSNLNFGVLQDEPGTPLELRPPSREKTKDSTAPSTGSSHSEQSSSRRSSTSRSPVIQFGSKATKPECSKFNFSVNSLIGSKNLLYEEPQLHIALDAQELSHSEQVTLEPTPNAVPNEKQSQEVMPPMVPLASSSYASSGTGDNLFIDEDYDN</sequence>
<keyword evidence="5" id="KW-0238">DNA-binding</keyword>
<keyword evidence="2" id="KW-0678">Repressor</keyword>
<evidence type="ECO:0000256" key="12">
    <source>
        <dbReference type="ARBA" id="ARBA00078501"/>
    </source>
</evidence>
<dbReference type="PANTHER" id="PTHR10252">
    <property type="entry name" value="HISTONE-LIKE TRANSCRIPTION FACTOR CCAAT-RELATED"/>
    <property type="match status" value="1"/>
</dbReference>
<feature type="compositionally biased region" description="Polar residues" evidence="13">
    <location>
        <begin position="266"/>
        <end position="276"/>
    </location>
</feature>
<keyword evidence="3" id="KW-0597">Phosphoprotein</keyword>
<protein>
    <recommendedName>
        <fullName evidence="10">Dr1-associated corepressor</fullName>
    </recommendedName>
    <alternativeName>
        <fullName evidence="11">Dr1-associated protein 1</fullName>
    </alternativeName>
    <alternativeName>
        <fullName evidence="12">Negative cofactor 2-alpha</fullName>
    </alternativeName>
</protein>
<organism evidence="15">
    <name type="scientific">Dendroctonus ponderosae</name>
    <name type="common">Mountain pine beetle</name>
    <dbReference type="NCBI Taxonomy" id="77166"/>
    <lineage>
        <taxon>Eukaryota</taxon>
        <taxon>Metazoa</taxon>
        <taxon>Ecdysozoa</taxon>
        <taxon>Arthropoda</taxon>
        <taxon>Hexapoda</taxon>
        <taxon>Insecta</taxon>
        <taxon>Pterygota</taxon>
        <taxon>Neoptera</taxon>
        <taxon>Endopterygota</taxon>
        <taxon>Coleoptera</taxon>
        <taxon>Polyphaga</taxon>
        <taxon>Cucujiformia</taxon>
        <taxon>Curculionidae</taxon>
        <taxon>Scolytinae</taxon>
        <taxon>Dendroctonus</taxon>
    </lineage>
</organism>
<feature type="domain" description="Transcription factor CBF/NF-Y/archaeal histone" evidence="14">
    <location>
        <begin position="41"/>
        <end position="104"/>
    </location>
</feature>
<evidence type="ECO:0000256" key="11">
    <source>
        <dbReference type="ARBA" id="ARBA00077179"/>
    </source>
</evidence>
<evidence type="ECO:0000313" key="15">
    <source>
        <dbReference type="EMBL" id="ENN78392.1"/>
    </source>
</evidence>
<evidence type="ECO:0000256" key="13">
    <source>
        <dbReference type="SAM" id="MobiDB-lite"/>
    </source>
</evidence>
<keyword evidence="7" id="KW-0539">Nucleus</keyword>
<dbReference type="HOGENOM" id="CLU_971695_0_0_1"/>
<dbReference type="SUPFAM" id="SSF47113">
    <property type="entry name" value="Histone-fold"/>
    <property type="match status" value="1"/>
</dbReference>
<comment type="subunit">
    <text evidence="9">Heterodimer with DR1. Binds BTAF1.</text>
</comment>
<evidence type="ECO:0000256" key="6">
    <source>
        <dbReference type="ARBA" id="ARBA00023163"/>
    </source>
</evidence>
<reference evidence="15" key="1">
    <citation type="journal article" date="2013" name="Genome Biol.">
        <title>Draft genome of the mountain pine beetle, Dendroctonus ponderosae Hopkins, a major forest pest.</title>
        <authorList>
            <person name="Keeling C.I."/>
            <person name="Yuen M.M."/>
            <person name="Liao N.Y."/>
            <person name="Docking T.R."/>
            <person name="Chan S.K."/>
            <person name="Taylor G.A."/>
            <person name="Palmquist D.L."/>
            <person name="Jackman S.D."/>
            <person name="Nguyen A."/>
            <person name="Li M."/>
            <person name="Henderson H."/>
            <person name="Janes J.K."/>
            <person name="Zhao Y."/>
            <person name="Pandoh P."/>
            <person name="Moore R."/>
            <person name="Sperling F.A."/>
            <person name="Huber D.P."/>
            <person name="Birol I."/>
            <person name="Jones S.J."/>
            <person name="Bohlmann J."/>
        </authorList>
    </citation>
    <scope>NUCLEOTIDE SEQUENCE</scope>
</reference>
<gene>
    <name evidence="15" type="ORF">YQE_05192</name>
</gene>
<dbReference type="GO" id="GO:0001046">
    <property type="term" value="F:core promoter sequence-specific DNA binding"/>
    <property type="evidence" value="ECO:0007669"/>
    <property type="project" value="TreeGrafter"/>
</dbReference>
<dbReference type="GO" id="GO:0046982">
    <property type="term" value="F:protein heterodimerization activity"/>
    <property type="evidence" value="ECO:0007669"/>
    <property type="project" value="InterPro"/>
</dbReference>
<evidence type="ECO:0000256" key="8">
    <source>
        <dbReference type="ARBA" id="ARBA00061393"/>
    </source>
</evidence>
<comment type="subcellular location">
    <subcellularLocation>
        <location evidence="1">Nucleus</location>
    </subcellularLocation>
</comment>
<dbReference type="Pfam" id="PF00808">
    <property type="entry name" value="CBFD_NFYB_HMF"/>
    <property type="match status" value="1"/>
</dbReference>
<dbReference type="GO" id="GO:0017054">
    <property type="term" value="C:negative cofactor 2 complex"/>
    <property type="evidence" value="ECO:0007669"/>
    <property type="project" value="TreeGrafter"/>
</dbReference>